<keyword evidence="2 4" id="KW-0863">Zinc-finger</keyword>
<dbReference type="EMBL" id="JARAOO010000003">
    <property type="protein sequence ID" value="KAJ7976468.1"/>
    <property type="molecule type" value="Genomic_DNA"/>
</dbReference>
<evidence type="ECO:0000313" key="7">
    <source>
        <dbReference type="EMBL" id="KAJ7976468.1"/>
    </source>
</evidence>
<dbReference type="InterPro" id="IPR037278">
    <property type="entry name" value="ARFGAP/RecO"/>
</dbReference>
<evidence type="ECO:0000256" key="1">
    <source>
        <dbReference type="ARBA" id="ARBA00022723"/>
    </source>
</evidence>
<dbReference type="SUPFAM" id="SSF57863">
    <property type="entry name" value="ArfGap/RecO-like zinc finger"/>
    <property type="match status" value="1"/>
</dbReference>
<feature type="region of interest" description="Disordered" evidence="5">
    <location>
        <begin position="221"/>
        <end position="282"/>
    </location>
</feature>
<feature type="compositionally biased region" description="Polar residues" evidence="5">
    <location>
        <begin position="235"/>
        <end position="255"/>
    </location>
</feature>
<comment type="caution">
    <text evidence="7">The sequence shown here is derived from an EMBL/GenBank/DDBJ whole genome shotgun (WGS) entry which is preliminary data.</text>
</comment>
<dbReference type="InterPro" id="IPR001164">
    <property type="entry name" value="ArfGAP_dom"/>
</dbReference>
<accession>A0AAD7Q7Z2</accession>
<dbReference type="GO" id="GO:0005096">
    <property type="term" value="F:GTPase activator activity"/>
    <property type="evidence" value="ECO:0007669"/>
    <property type="project" value="InterPro"/>
</dbReference>
<feature type="compositionally biased region" description="Low complexity" evidence="5">
    <location>
        <begin position="149"/>
        <end position="161"/>
    </location>
</feature>
<evidence type="ECO:0000313" key="8">
    <source>
        <dbReference type="Proteomes" id="UP001163823"/>
    </source>
</evidence>
<dbReference type="PROSITE" id="PS50115">
    <property type="entry name" value="ARFGAP"/>
    <property type="match status" value="1"/>
</dbReference>
<keyword evidence="1" id="KW-0479">Metal-binding</keyword>
<dbReference type="SMART" id="SM00105">
    <property type="entry name" value="ArfGap"/>
    <property type="match status" value="1"/>
</dbReference>
<name>A0AAD7Q7Z2_QUISA</name>
<dbReference type="PANTHER" id="PTHR46085">
    <property type="entry name" value="ARFGAP/RECO-RELATED"/>
    <property type="match status" value="1"/>
</dbReference>
<dbReference type="PRINTS" id="PR00405">
    <property type="entry name" value="REVINTRACTNG"/>
</dbReference>
<reference evidence="7" key="1">
    <citation type="journal article" date="2023" name="Science">
        <title>Elucidation of the pathway for biosynthesis of saponin adjuvants from the soapbark tree.</title>
        <authorList>
            <person name="Reed J."/>
            <person name="Orme A."/>
            <person name="El-Demerdash A."/>
            <person name="Owen C."/>
            <person name="Martin L.B.B."/>
            <person name="Misra R.C."/>
            <person name="Kikuchi S."/>
            <person name="Rejzek M."/>
            <person name="Martin A.C."/>
            <person name="Harkess A."/>
            <person name="Leebens-Mack J."/>
            <person name="Louveau T."/>
            <person name="Stephenson M.J."/>
            <person name="Osbourn A."/>
        </authorList>
    </citation>
    <scope>NUCLEOTIDE SEQUENCE</scope>
    <source>
        <strain evidence="7">S10</strain>
    </source>
</reference>
<evidence type="ECO:0000256" key="5">
    <source>
        <dbReference type="SAM" id="MobiDB-lite"/>
    </source>
</evidence>
<dbReference type="GO" id="GO:0008270">
    <property type="term" value="F:zinc ion binding"/>
    <property type="evidence" value="ECO:0007669"/>
    <property type="project" value="UniProtKB-KW"/>
</dbReference>
<feature type="region of interest" description="Disordered" evidence="5">
    <location>
        <begin position="575"/>
        <end position="599"/>
    </location>
</feature>
<proteinExistence type="predicted"/>
<dbReference type="PANTHER" id="PTHR46085:SF4">
    <property type="entry name" value="ADP-RIBOSYLATION FACTOR GTPASE-ACTIVATING PROTEIN AGD14-RELATED"/>
    <property type="match status" value="1"/>
</dbReference>
<dbReference type="CDD" id="cd08838">
    <property type="entry name" value="ArfGap_AGFG"/>
    <property type="match status" value="1"/>
</dbReference>
<organism evidence="7 8">
    <name type="scientific">Quillaja saponaria</name>
    <name type="common">Soap bark tree</name>
    <dbReference type="NCBI Taxonomy" id="32244"/>
    <lineage>
        <taxon>Eukaryota</taxon>
        <taxon>Viridiplantae</taxon>
        <taxon>Streptophyta</taxon>
        <taxon>Embryophyta</taxon>
        <taxon>Tracheophyta</taxon>
        <taxon>Spermatophyta</taxon>
        <taxon>Magnoliopsida</taxon>
        <taxon>eudicotyledons</taxon>
        <taxon>Gunneridae</taxon>
        <taxon>Pentapetalae</taxon>
        <taxon>rosids</taxon>
        <taxon>fabids</taxon>
        <taxon>Fabales</taxon>
        <taxon>Quillajaceae</taxon>
        <taxon>Quillaja</taxon>
    </lineage>
</organism>
<keyword evidence="3" id="KW-0862">Zinc</keyword>
<feature type="domain" description="Arf-GAP" evidence="6">
    <location>
        <begin position="11"/>
        <end position="130"/>
    </location>
</feature>
<dbReference type="KEGG" id="qsa:O6P43_006248"/>
<keyword evidence="8" id="KW-1185">Reference proteome</keyword>
<dbReference type="AlphaFoldDB" id="A0AAD7Q7Z2"/>
<gene>
    <name evidence="7" type="ORF">O6P43_006248</name>
</gene>
<evidence type="ECO:0000256" key="4">
    <source>
        <dbReference type="PROSITE-ProRule" id="PRU00288"/>
    </source>
</evidence>
<feature type="region of interest" description="Disordered" evidence="5">
    <location>
        <begin position="122"/>
        <end position="162"/>
    </location>
</feature>
<dbReference type="Proteomes" id="UP001163823">
    <property type="component" value="Chromosome 3"/>
</dbReference>
<dbReference type="InterPro" id="IPR038508">
    <property type="entry name" value="ArfGAP_dom_sf"/>
</dbReference>
<dbReference type="InterPro" id="IPR044820">
    <property type="entry name" value="AGD14-like"/>
</dbReference>
<evidence type="ECO:0000256" key="2">
    <source>
        <dbReference type="ARBA" id="ARBA00022771"/>
    </source>
</evidence>
<evidence type="ECO:0000256" key="3">
    <source>
        <dbReference type="ARBA" id="ARBA00022833"/>
    </source>
</evidence>
<evidence type="ECO:0000259" key="6">
    <source>
        <dbReference type="PROSITE" id="PS50115"/>
    </source>
</evidence>
<dbReference type="Pfam" id="PF01412">
    <property type="entry name" value="ArfGap"/>
    <property type="match status" value="1"/>
</dbReference>
<sequence>MGSRKEEERNEKIIRGLMKLPPNRKCINCNSLGPQYVCTNFWTFICMTCSGIHREFTHRVKSVSMAKFTLQDVEALQNGGNQRAREIYLKDWDFQKQRLPDNSNVNKIREFIRNVYVDRRYAGGKASSKPPRDMQSPRTLDDETRRASSYHSYSQSPPYDYQYEERRYGKPGAVLTRKPGSDKGSYEGKMSSFIYSPGCFSDHASEDRFANDGTGSIVSDYSTSSGGEPFKSDIHSTNQPSRARSSEDVWSQTRKPFSETCVSRDADRIPHPQRTASSGSFGSMDSNSLSFKSYNSGGLVDFFSELEQPSGSLQDKLSTVPQPSGPAISVSWDLSNAPVAQEPASSASSVDLFQLQASPQASSVDLFQPSLFPSATSTLVNQPSQTSQSSVVDFFADISQQQLAVTLDNKSPELSIPKNEGWATFDRPPPTTSTAYVENPPEVLNSNRFLSEKFDNPQTTTYTAYMENPAEVLTSNGFLSENSVPFASLNSSMQWPSFEASNVDGPSTIITSPWHDVLHNEQASAMSTNTQAWNAFEDSSGHLPVEAINHGVQVQNLSSTDGQYLGLRASEDTDKVGVENNDSNGGVPDNSMPSDVVSGPSYRPSVLPLMGETQVHAINQKSSNPFDLPYDSDSEKNDLFIDMSSLQAALPNVQLPSPVHDAVALPWFSQNPVAPYVPAAGQGGLTYMAAQPTISQMPTVHPQGPVASIGGNPFA</sequence>
<dbReference type="FunFam" id="1.10.220.150:FF:000005">
    <property type="entry name" value="Arf-GAP domain and FG repeat-containing protein 1"/>
    <property type="match status" value="1"/>
</dbReference>
<dbReference type="Gene3D" id="1.10.220.150">
    <property type="entry name" value="Arf GTPase activating protein"/>
    <property type="match status" value="1"/>
</dbReference>
<protein>
    <submittedName>
        <fullName evidence="7">Arf GTPase activating protein</fullName>
    </submittedName>
</protein>